<evidence type="ECO:0000256" key="2">
    <source>
        <dbReference type="SAM" id="Phobius"/>
    </source>
</evidence>
<dbReference type="GO" id="GO:0022857">
    <property type="term" value="F:transmembrane transporter activity"/>
    <property type="evidence" value="ECO:0007669"/>
    <property type="project" value="InterPro"/>
</dbReference>
<keyword evidence="2" id="KW-0472">Membrane</keyword>
<accession>A0A4Z0ABV2</accession>
<evidence type="ECO:0000313" key="4">
    <source>
        <dbReference type="EMBL" id="TFY83088.1"/>
    </source>
</evidence>
<dbReference type="EMBL" id="SFCI01000054">
    <property type="protein sequence ID" value="TFY83088.1"/>
    <property type="molecule type" value="Genomic_DNA"/>
</dbReference>
<dbReference type="OrthoDB" id="6499973at2759"/>
<dbReference type="SUPFAM" id="SSF103473">
    <property type="entry name" value="MFS general substrate transporter"/>
    <property type="match status" value="1"/>
</dbReference>
<sequence length="171" mass="18410">MSLDFYLQLYARTHGIDPTIAFYTQAIVNASSIPGRIAPHIAIKKFGVWNALIIFGFSSAALIFALFGVHTVAGVLVFSILWGFFSGGLLTLMAATAASTVKDPGETGMRMGLAFAIGNIGSLTGPPINGALLGSEYHWFKTIIFSGTAMVAGSAIYIWNRYFVYRRDMAV</sequence>
<gene>
    <name evidence="4" type="ORF">EWM64_g921</name>
</gene>
<keyword evidence="2" id="KW-0812">Transmembrane</keyword>
<feature type="transmembrane region" description="Helical" evidence="2">
    <location>
        <begin position="139"/>
        <end position="159"/>
    </location>
</feature>
<dbReference type="Proteomes" id="UP000298061">
    <property type="component" value="Unassembled WGS sequence"/>
</dbReference>
<name>A0A4Z0ABV2_9AGAM</name>
<dbReference type="AlphaFoldDB" id="A0A4Z0ABV2"/>
<feature type="transmembrane region" description="Helical" evidence="2">
    <location>
        <begin position="75"/>
        <end position="101"/>
    </location>
</feature>
<feature type="domain" description="Major facilitator superfamily (MFS) profile" evidence="3">
    <location>
        <begin position="1"/>
        <end position="171"/>
    </location>
</feature>
<reference evidence="4 5" key="1">
    <citation type="submission" date="2019-02" db="EMBL/GenBank/DDBJ databases">
        <title>Genome sequencing of the rare red list fungi Hericium alpestre (H. flagellum).</title>
        <authorList>
            <person name="Buettner E."/>
            <person name="Kellner H."/>
        </authorList>
    </citation>
    <scope>NUCLEOTIDE SEQUENCE [LARGE SCALE GENOMIC DNA]</scope>
    <source>
        <strain evidence="4 5">DSM 108284</strain>
    </source>
</reference>
<keyword evidence="5" id="KW-1185">Reference proteome</keyword>
<feature type="transmembrane region" description="Helical" evidence="2">
    <location>
        <begin position="113"/>
        <end position="133"/>
    </location>
</feature>
<organism evidence="4 5">
    <name type="scientific">Hericium alpestre</name>
    <dbReference type="NCBI Taxonomy" id="135208"/>
    <lineage>
        <taxon>Eukaryota</taxon>
        <taxon>Fungi</taxon>
        <taxon>Dikarya</taxon>
        <taxon>Basidiomycota</taxon>
        <taxon>Agaricomycotina</taxon>
        <taxon>Agaricomycetes</taxon>
        <taxon>Russulales</taxon>
        <taxon>Hericiaceae</taxon>
        <taxon>Hericium</taxon>
    </lineage>
</organism>
<comment type="caution">
    <text evidence="4">The sequence shown here is derived from an EMBL/GenBank/DDBJ whole genome shotgun (WGS) entry which is preliminary data.</text>
</comment>
<dbReference type="InterPro" id="IPR050327">
    <property type="entry name" value="Proton-linked_MCT"/>
</dbReference>
<evidence type="ECO:0000256" key="1">
    <source>
        <dbReference type="ARBA" id="ARBA00004141"/>
    </source>
</evidence>
<dbReference type="Gene3D" id="1.20.1250.20">
    <property type="entry name" value="MFS general substrate transporter like domains"/>
    <property type="match status" value="1"/>
</dbReference>
<dbReference type="PANTHER" id="PTHR11360:SF284">
    <property type="entry name" value="EG:103B4.3 PROTEIN-RELATED"/>
    <property type="match status" value="1"/>
</dbReference>
<dbReference type="STRING" id="135208.A0A4Z0ABV2"/>
<dbReference type="InterPro" id="IPR020846">
    <property type="entry name" value="MFS_dom"/>
</dbReference>
<comment type="subcellular location">
    <subcellularLocation>
        <location evidence="1">Membrane</location>
        <topology evidence="1">Multi-pass membrane protein</topology>
    </subcellularLocation>
</comment>
<feature type="transmembrane region" description="Helical" evidence="2">
    <location>
        <begin position="46"/>
        <end position="69"/>
    </location>
</feature>
<proteinExistence type="predicted"/>
<protein>
    <recommendedName>
        <fullName evidence="3">Major facilitator superfamily (MFS) profile domain-containing protein</fullName>
    </recommendedName>
</protein>
<dbReference type="PANTHER" id="PTHR11360">
    <property type="entry name" value="MONOCARBOXYLATE TRANSPORTER"/>
    <property type="match status" value="1"/>
</dbReference>
<dbReference type="PROSITE" id="PS50850">
    <property type="entry name" value="MFS"/>
    <property type="match status" value="1"/>
</dbReference>
<keyword evidence="2" id="KW-1133">Transmembrane helix</keyword>
<dbReference type="InterPro" id="IPR036259">
    <property type="entry name" value="MFS_trans_sf"/>
</dbReference>
<dbReference type="GO" id="GO:0016020">
    <property type="term" value="C:membrane"/>
    <property type="evidence" value="ECO:0007669"/>
    <property type="project" value="UniProtKB-SubCell"/>
</dbReference>
<evidence type="ECO:0000313" key="5">
    <source>
        <dbReference type="Proteomes" id="UP000298061"/>
    </source>
</evidence>
<evidence type="ECO:0000259" key="3">
    <source>
        <dbReference type="PROSITE" id="PS50850"/>
    </source>
</evidence>